<dbReference type="EMBL" id="CM043791">
    <property type="protein sequence ID" value="KAI4823301.1"/>
    <property type="molecule type" value="Genomic_DNA"/>
</dbReference>
<protein>
    <submittedName>
        <fullName evidence="1">Uncharacterized protein</fullName>
    </submittedName>
</protein>
<comment type="caution">
    <text evidence="1">The sequence shown here is derived from an EMBL/GenBank/DDBJ whole genome shotgun (WGS) entry which is preliminary data.</text>
</comment>
<evidence type="ECO:0000313" key="2">
    <source>
        <dbReference type="Proteomes" id="UP001057452"/>
    </source>
</evidence>
<reference evidence="1" key="1">
    <citation type="submission" date="2022-05" db="EMBL/GenBank/DDBJ databases">
        <title>Chromosome-level genome of Chaenocephalus aceratus.</title>
        <authorList>
            <person name="Park H."/>
        </authorList>
    </citation>
    <scope>NUCLEOTIDE SEQUENCE</scope>
    <source>
        <strain evidence="1">KU_202001</strain>
    </source>
</reference>
<organism evidence="1 2">
    <name type="scientific">Chaenocephalus aceratus</name>
    <name type="common">Blackfin icefish</name>
    <name type="synonym">Chaenichthys aceratus</name>
    <dbReference type="NCBI Taxonomy" id="36190"/>
    <lineage>
        <taxon>Eukaryota</taxon>
        <taxon>Metazoa</taxon>
        <taxon>Chordata</taxon>
        <taxon>Craniata</taxon>
        <taxon>Vertebrata</taxon>
        <taxon>Euteleostomi</taxon>
        <taxon>Actinopterygii</taxon>
        <taxon>Neopterygii</taxon>
        <taxon>Teleostei</taxon>
        <taxon>Neoteleostei</taxon>
        <taxon>Acanthomorphata</taxon>
        <taxon>Eupercaria</taxon>
        <taxon>Perciformes</taxon>
        <taxon>Notothenioidei</taxon>
        <taxon>Channichthyidae</taxon>
        <taxon>Chaenocephalus</taxon>
    </lineage>
</organism>
<accession>A0ACB9XAR7</accession>
<feature type="non-terminal residue" evidence="1">
    <location>
        <position position="1"/>
    </location>
</feature>
<dbReference type="Proteomes" id="UP001057452">
    <property type="component" value="Chromosome 7"/>
</dbReference>
<evidence type="ECO:0000313" key="1">
    <source>
        <dbReference type="EMBL" id="KAI4823301.1"/>
    </source>
</evidence>
<gene>
    <name evidence="1" type="ORF">KUCAC02_011894</name>
</gene>
<name>A0ACB9XAR7_CHAAC</name>
<sequence>EPSVDSINDGVSIIALLCALGVGEKDDQPPLQGISTTACRVNAFLSFVIPMVVISTLNGVIANQLLRMFREAEQENRVCIVGGNPTMLNVTVEPNRAQSLRHGVLVLRPHRRGLWEVLCSLKKAFSSSVFSSFRAVVIAFVVCWLPYHARRLMFCYISEWSDDLYDFYHYFYMLTNILFYVSSAVNPILYNLVSATYRQIFFSTLRYFCVPCRQTPRMHPHPLTRHSISISSNHTLSTNIIKETSY</sequence>
<proteinExistence type="predicted"/>
<keyword evidence="2" id="KW-1185">Reference proteome</keyword>